<accession>A0A068ZZ44</accession>
<evidence type="ECO:0000313" key="6">
    <source>
        <dbReference type="EMBL" id="SJS87786.1"/>
    </source>
</evidence>
<dbReference type="EMBL" id="LK932353">
    <property type="protein sequence ID" value="CDS83777.1"/>
    <property type="molecule type" value="Genomic_DNA"/>
</dbReference>
<dbReference type="EMBL" id="DAEPXK010000040">
    <property type="protein sequence ID" value="HBH1543523.1"/>
    <property type="molecule type" value="Genomic_DNA"/>
</dbReference>
<dbReference type="Proteomes" id="UP000189137">
    <property type="component" value="Unassembled WGS sequence"/>
</dbReference>
<dbReference type="PROSITE" id="PS50851">
    <property type="entry name" value="CHEW"/>
    <property type="match status" value="1"/>
</dbReference>
<dbReference type="GO" id="GO:0006935">
    <property type="term" value="P:chemotaxis"/>
    <property type="evidence" value="ECO:0007669"/>
    <property type="project" value="InterPro"/>
</dbReference>
<sequence>MRFPDDPYLDYGLIDEGIKYLKFRVDEQDFGVELEKVIEITGNQEIIFIPELPTYSKGIINLRGKIIPIIDMRLRLKKDELMTTNCMYIVVTEIKDLVVGFVVDRVDDIVSLEKSKISPPPRVTIEYSDYFVSGVGELEGKIITLLDLEKLLTDKDEVLIDELINGFDCTIM</sequence>
<dbReference type="RefSeq" id="WP_016728564.1">
    <property type="nucleotide sequence ID" value="NZ_AP031492.1"/>
</dbReference>
<dbReference type="SUPFAM" id="SSF50341">
    <property type="entry name" value="CheW-like"/>
    <property type="match status" value="1"/>
</dbReference>
<evidence type="ECO:0000313" key="4">
    <source>
        <dbReference type="EMBL" id="CDT24877.1"/>
    </source>
</evidence>
<name>A0A068ZZ44_CLODI</name>
<evidence type="ECO:0000313" key="3">
    <source>
        <dbReference type="EMBL" id="CDS83777.1"/>
    </source>
</evidence>
<dbReference type="AlphaFoldDB" id="A0A068ZZ44"/>
<dbReference type="Gene3D" id="2.30.30.40">
    <property type="entry name" value="SH3 Domains"/>
    <property type="match status" value="1"/>
</dbReference>
<dbReference type="EMBL" id="LK932471">
    <property type="protein sequence ID" value="CDS83682.1"/>
    <property type="molecule type" value="Genomic_DNA"/>
</dbReference>
<evidence type="ECO:0000313" key="7">
    <source>
        <dbReference type="Proteomes" id="UP000189137"/>
    </source>
</evidence>
<dbReference type="Pfam" id="PF01584">
    <property type="entry name" value="CheW"/>
    <property type="match status" value="1"/>
</dbReference>
<reference evidence="5" key="3">
    <citation type="journal article" date="2018" name="Genome Biol.">
        <title>SKESA: strategic k-mer extension for scrupulous assemblies.</title>
        <authorList>
            <person name="Souvorov A."/>
            <person name="Agarwala R."/>
            <person name="Lipman D.J."/>
        </authorList>
    </citation>
    <scope>NUCLEOTIDE SEQUENCE</scope>
    <source>
        <strain evidence="5">HN1000</strain>
    </source>
</reference>
<feature type="domain" description="CheW-like" evidence="1">
    <location>
        <begin position="17"/>
        <end position="157"/>
    </location>
</feature>
<proteinExistence type="predicted"/>
<dbReference type="Proteomes" id="UP000878956">
    <property type="component" value="Unassembled WGS sequence"/>
</dbReference>
<dbReference type="PATRIC" id="fig|1496.854.peg.529"/>
<dbReference type="InterPro" id="IPR002545">
    <property type="entry name" value="CheW-lke_dom"/>
</dbReference>
<organism evidence="2">
    <name type="scientific">Clostridioides difficile</name>
    <name type="common">Peptoclostridium difficile</name>
    <dbReference type="NCBI Taxonomy" id="1496"/>
    <lineage>
        <taxon>Bacteria</taxon>
        <taxon>Bacillati</taxon>
        <taxon>Bacillota</taxon>
        <taxon>Clostridia</taxon>
        <taxon>Peptostreptococcales</taxon>
        <taxon>Peptostreptococcaceae</taxon>
        <taxon>Clostridioides</taxon>
    </lineage>
</organism>
<evidence type="ECO:0000313" key="2">
    <source>
        <dbReference type="EMBL" id="CDS83682.1"/>
    </source>
</evidence>
<gene>
    <name evidence="2" type="primary">cheW</name>
    <name evidence="6" type="synonym">cheW_1</name>
    <name evidence="4" type="ORF">BN1095_350014</name>
    <name evidence="2" type="ORF">BN1096_210023</name>
    <name evidence="3" type="ORF">BN1097_190023</name>
    <name evidence="5" type="ORF">KRM00_003052</name>
    <name evidence="6" type="ORF">SAMEA3375112_03062</name>
</gene>
<dbReference type="PANTHER" id="PTHR22617:SF23">
    <property type="entry name" value="CHEMOTAXIS PROTEIN CHEW"/>
    <property type="match status" value="1"/>
</dbReference>
<dbReference type="EMBL" id="LK933016">
    <property type="protein sequence ID" value="CDT24877.1"/>
    <property type="molecule type" value="Genomic_DNA"/>
</dbReference>
<evidence type="ECO:0000259" key="1">
    <source>
        <dbReference type="PROSITE" id="PS50851"/>
    </source>
</evidence>
<dbReference type="GO" id="GO:0007165">
    <property type="term" value="P:signal transduction"/>
    <property type="evidence" value="ECO:0007669"/>
    <property type="project" value="InterPro"/>
</dbReference>
<dbReference type="InterPro" id="IPR036061">
    <property type="entry name" value="CheW-like_dom_sf"/>
</dbReference>
<evidence type="ECO:0000313" key="5">
    <source>
        <dbReference type="EMBL" id="HBH1543523.1"/>
    </source>
</evidence>
<dbReference type="SMART" id="SM00260">
    <property type="entry name" value="CheW"/>
    <property type="match status" value="1"/>
</dbReference>
<dbReference type="EMBL" id="FUPS01000012">
    <property type="protein sequence ID" value="SJS87786.1"/>
    <property type="molecule type" value="Genomic_DNA"/>
</dbReference>
<reference evidence="6 7" key="2">
    <citation type="submission" date="2017-02" db="EMBL/GenBank/DDBJ databases">
        <authorList>
            <consortium name="Pathogen Informatics"/>
        </authorList>
    </citation>
    <scope>NUCLEOTIDE SEQUENCE [LARGE SCALE GENOMIC DNA]</scope>
    <source>
        <strain evidence="6 7">VRECD0157</strain>
    </source>
</reference>
<dbReference type="GO" id="GO:0005829">
    <property type="term" value="C:cytosol"/>
    <property type="evidence" value="ECO:0007669"/>
    <property type="project" value="TreeGrafter"/>
</dbReference>
<dbReference type="PANTHER" id="PTHR22617">
    <property type="entry name" value="CHEMOTAXIS SENSOR HISTIDINE KINASE-RELATED"/>
    <property type="match status" value="1"/>
</dbReference>
<dbReference type="Gene3D" id="2.40.50.180">
    <property type="entry name" value="CheA-289, Domain 4"/>
    <property type="match status" value="1"/>
</dbReference>
<reference evidence="5" key="4">
    <citation type="submission" date="2021-06" db="EMBL/GenBank/DDBJ databases">
        <authorList>
            <consortium name="NCBI Pathogen Detection Project"/>
        </authorList>
    </citation>
    <scope>NUCLEOTIDE SEQUENCE</scope>
    <source>
        <strain evidence="5">HN1000</strain>
    </source>
</reference>
<reference evidence="2" key="1">
    <citation type="submission" date="2014-07" db="EMBL/GenBank/DDBJ databases">
        <authorList>
            <person name="Monot Marc"/>
        </authorList>
    </citation>
    <scope>NUCLEOTIDE SEQUENCE</scope>
    <source>
        <strain evidence="4">7032989</strain>
        <strain evidence="3">7032994</strain>
    </source>
</reference>
<dbReference type="InterPro" id="IPR039315">
    <property type="entry name" value="CheW"/>
</dbReference>
<protein>
    <submittedName>
        <fullName evidence="3 6">Chemotaxis protein</fullName>
    </submittedName>
    <submittedName>
        <fullName evidence="2">Purine-binding chemotaxis protein CheW</fullName>
    </submittedName>
</protein>